<keyword evidence="1" id="KW-1133">Transmembrane helix</keyword>
<reference evidence="2 3" key="1">
    <citation type="submission" date="2016-07" db="EMBL/GenBank/DDBJ databases">
        <title>Pervasive Adenine N6-methylation of Active Genes in Fungi.</title>
        <authorList>
            <consortium name="DOE Joint Genome Institute"/>
            <person name="Mondo S.J."/>
            <person name="Dannebaum R.O."/>
            <person name="Kuo R.C."/>
            <person name="Labutti K."/>
            <person name="Haridas S."/>
            <person name="Kuo A."/>
            <person name="Salamov A."/>
            <person name="Ahrendt S.R."/>
            <person name="Lipzen A."/>
            <person name="Sullivan W."/>
            <person name="Andreopoulos W.B."/>
            <person name="Clum A."/>
            <person name="Lindquist E."/>
            <person name="Daum C."/>
            <person name="Ramamoorthy G.K."/>
            <person name="Gryganskyi A."/>
            <person name="Culley D."/>
            <person name="Magnuson J.K."/>
            <person name="James T.Y."/>
            <person name="O'Malley M.A."/>
            <person name="Stajich J.E."/>
            <person name="Spatafora J.W."/>
            <person name="Visel A."/>
            <person name="Grigoriev I.V."/>
        </authorList>
    </citation>
    <scope>NUCLEOTIDE SEQUENCE [LARGE SCALE GENOMIC DNA]</scope>
    <source>
        <strain evidence="2 3">68-887.2</strain>
    </source>
</reference>
<evidence type="ECO:0000313" key="3">
    <source>
        <dbReference type="Proteomes" id="UP000193986"/>
    </source>
</evidence>
<comment type="caution">
    <text evidence="2">The sequence shown here is derived from an EMBL/GenBank/DDBJ whole genome shotgun (WGS) entry which is preliminary data.</text>
</comment>
<keyword evidence="3" id="KW-1185">Reference proteome</keyword>
<dbReference type="Proteomes" id="UP000193986">
    <property type="component" value="Unassembled WGS sequence"/>
</dbReference>
<feature type="transmembrane region" description="Helical" evidence="1">
    <location>
        <begin position="135"/>
        <end position="152"/>
    </location>
</feature>
<organism evidence="2 3">
    <name type="scientific">Naematelia encephala</name>
    <dbReference type="NCBI Taxonomy" id="71784"/>
    <lineage>
        <taxon>Eukaryota</taxon>
        <taxon>Fungi</taxon>
        <taxon>Dikarya</taxon>
        <taxon>Basidiomycota</taxon>
        <taxon>Agaricomycotina</taxon>
        <taxon>Tremellomycetes</taxon>
        <taxon>Tremellales</taxon>
        <taxon>Naemateliaceae</taxon>
        <taxon>Naematelia</taxon>
    </lineage>
</organism>
<protein>
    <submittedName>
        <fullName evidence="2">Uncharacterized protein</fullName>
    </submittedName>
</protein>
<proteinExistence type="predicted"/>
<evidence type="ECO:0000256" key="1">
    <source>
        <dbReference type="SAM" id="Phobius"/>
    </source>
</evidence>
<keyword evidence="1" id="KW-0472">Membrane</keyword>
<name>A0A1Y2BAL7_9TREE</name>
<sequence>MTLSHATCPVHIWYCIVSYLVGQYRPPSWRLDDEKYVKTFAYVNVNEGMTSVCKSSTCIQGHSGTLRRGDRFYFFVFPRLRAAISVVEPFGSNVSPKTLCCRLVDCILYPSTTPFTSLLFTFLPFPPSTAHTPSLGLSFLFFHLHMLAWLVCDPRLRMSYWHV</sequence>
<evidence type="ECO:0000313" key="2">
    <source>
        <dbReference type="EMBL" id="ORY31794.1"/>
    </source>
</evidence>
<keyword evidence="1" id="KW-0812">Transmembrane</keyword>
<gene>
    <name evidence="2" type="ORF">BCR39DRAFT_80019</name>
</gene>
<dbReference type="EMBL" id="MCFC01000013">
    <property type="protein sequence ID" value="ORY31794.1"/>
    <property type="molecule type" value="Genomic_DNA"/>
</dbReference>
<dbReference type="AlphaFoldDB" id="A0A1Y2BAL7"/>
<accession>A0A1Y2BAL7</accession>
<dbReference type="InParanoid" id="A0A1Y2BAL7"/>